<feature type="compositionally biased region" description="Basic residues" evidence="13">
    <location>
        <begin position="339"/>
        <end position="353"/>
    </location>
</feature>
<keyword evidence="8 12" id="KW-0539">Nucleus</keyword>
<dbReference type="Pfam" id="PF04181">
    <property type="entry name" value="RPAP2_Rtr1"/>
    <property type="match status" value="1"/>
</dbReference>
<evidence type="ECO:0000256" key="4">
    <source>
        <dbReference type="ARBA" id="ARBA00022771"/>
    </source>
</evidence>
<dbReference type="GO" id="GO:0005737">
    <property type="term" value="C:cytoplasm"/>
    <property type="evidence" value="ECO:0007669"/>
    <property type="project" value="TreeGrafter"/>
</dbReference>
<protein>
    <recommendedName>
        <fullName evidence="12">RNA polymerase II subunit B1 CTD phosphatase RPAP2 homolog</fullName>
        <ecNumber evidence="12">3.1.3.16</ecNumber>
    </recommendedName>
</protein>
<dbReference type="GO" id="GO:0043175">
    <property type="term" value="F:RNA polymerase core enzyme binding"/>
    <property type="evidence" value="ECO:0007669"/>
    <property type="project" value="UniProtKB-UniRule"/>
</dbReference>
<keyword evidence="7 12" id="KW-0904">Protein phosphatase</keyword>
<dbReference type="PANTHER" id="PTHR14732">
    <property type="entry name" value="RNA POLYMERASE II SUBUNIT B1 CTD PHOSPHATASE RPAP2-RELATED"/>
    <property type="match status" value="1"/>
</dbReference>
<dbReference type="EnsemblMetazoa" id="XM_022792807">
    <property type="protein sequence ID" value="XP_022648542"/>
    <property type="gene ID" value="LOC111245048"/>
</dbReference>
<dbReference type="EnsemblMetazoa" id="XM_022792808">
    <property type="protein sequence ID" value="XP_022648543"/>
    <property type="gene ID" value="LOC111245048"/>
</dbReference>
<evidence type="ECO:0000256" key="13">
    <source>
        <dbReference type="SAM" id="MobiDB-lite"/>
    </source>
</evidence>
<dbReference type="Proteomes" id="UP000594260">
    <property type="component" value="Unplaced"/>
</dbReference>
<evidence type="ECO:0000256" key="10">
    <source>
        <dbReference type="ARBA" id="ARBA00048336"/>
    </source>
</evidence>
<comment type="function">
    <text evidence="12">Putative RNA polymerase II subunit B1 C-terminal domain (CTD) phosphatase involved in RNA polymerase II transcription regulation.</text>
</comment>
<keyword evidence="5 12" id="KW-0378">Hydrolase</keyword>
<dbReference type="KEGG" id="vde:111245048"/>
<dbReference type="EC" id="3.1.3.16" evidence="12"/>
<dbReference type="Gene3D" id="1.25.40.820">
    <property type="match status" value="1"/>
</dbReference>
<accession>A0A7M7J952</accession>
<comment type="catalytic activity">
    <reaction evidence="9 12">
        <text>O-phospho-L-seryl-[protein] + H2O = L-seryl-[protein] + phosphate</text>
        <dbReference type="Rhea" id="RHEA:20629"/>
        <dbReference type="Rhea" id="RHEA-COMP:9863"/>
        <dbReference type="Rhea" id="RHEA-COMP:11604"/>
        <dbReference type="ChEBI" id="CHEBI:15377"/>
        <dbReference type="ChEBI" id="CHEBI:29999"/>
        <dbReference type="ChEBI" id="CHEBI:43474"/>
        <dbReference type="ChEBI" id="CHEBI:83421"/>
        <dbReference type="EC" id="3.1.3.16"/>
    </reaction>
</comment>
<organism evidence="15 16">
    <name type="scientific">Varroa destructor</name>
    <name type="common">Honeybee mite</name>
    <dbReference type="NCBI Taxonomy" id="109461"/>
    <lineage>
        <taxon>Eukaryota</taxon>
        <taxon>Metazoa</taxon>
        <taxon>Ecdysozoa</taxon>
        <taxon>Arthropoda</taxon>
        <taxon>Chelicerata</taxon>
        <taxon>Arachnida</taxon>
        <taxon>Acari</taxon>
        <taxon>Parasitiformes</taxon>
        <taxon>Mesostigmata</taxon>
        <taxon>Gamasina</taxon>
        <taxon>Dermanyssoidea</taxon>
        <taxon>Varroidae</taxon>
        <taxon>Varroa</taxon>
    </lineage>
</organism>
<dbReference type="RefSeq" id="XP_022648543.1">
    <property type="nucleotide sequence ID" value="XM_022792808.1"/>
</dbReference>
<keyword evidence="6 12" id="KW-0862">Zinc</keyword>
<dbReference type="GO" id="GO:0008420">
    <property type="term" value="F:RNA polymerase II CTD heptapeptide repeat phosphatase activity"/>
    <property type="evidence" value="ECO:0007669"/>
    <property type="project" value="UniProtKB-UniRule"/>
</dbReference>
<name>A0A7M7J952_VARDE</name>
<evidence type="ECO:0000256" key="9">
    <source>
        <dbReference type="ARBA" id="ARBA00047761"/>
    </source>
</evidence>
<evidence type="ECO:0000256" key="11">
    <source>
        <dbReference type="PROSITE-ProRule" id="PRU00812"/>
    </source>
</evidence>
<keyword evidence="16" id="KW-1185">Reference proteome</keyword>
<dbReference type="InterPro" id="IPR007308">
    <property type="entry name" value="Rtr1/RPAP2_dom"/>
</dbReference>
<feature type="domain" description="RTR1-type" evidence="14">
    <location>
        <begin position="52"/>
        <end position="137"/>
    </location>
</feature>
<dbReference type="GO" id="GO:0005634">
    <property type="term" value="C:nucleus"/>
    <property type="evidence" value="ECO:0007669"/>
    <property type="project" value="UniProtKB-SubCell"/>
</dbReference>
<reference evidence="15" key="1">
    <citation type="submission" date="2021-01" db="UniProtKB">
        <authorList>
            <consortium name="EnsemblMetazoa"/>
        </authorList>
    </citation>
    <scope>IDENTIFICATION</scope>
</reference>
<proteinExistence type="inferred from homology"/>
<evidence type="ECO:0000256" key="8">
    <source>
        <dbReference type="ARBA" id="ARBA00023242"/>
    </source>
</evidence>
<dbReference type="InterPro" id="IPR039693">
    <property type="entry name" value="Rtr1/RPAP2"/>
</dbReference>
<evidence type="ECO:0000313" key="16">
    <source>
        <dbReference type="Proteomes" id="UP000594260"/>
    </source>
</evidence>
<keyword evidence="3 12" id="KW-0479">Metal-binding</keyword>
<dbReference type="InterPro" id="IPR038534">
    <property type="entry name" value="Rtr1/RPAP2_sf"/>
</dbReference>
<evidence type="ECO:0000256" key="5">
    <source>
        <dbReference type="ARBA" id="ARBA00022801"/>
    </source>
</evidence>
<evidence type="ECO:0000259" key="14">
    <source>
        <dbReference type="PROSITE" id="PS51479"/>
    </source>
</evidence>
<feature type="region of interest" description="Disordered" evidence="13">
    <location>
        <begin position="339"/>
        <end position="362"/>
    </location>
</feature>
<dbReference type="PANTHER" id="PTHR14732:SF0">
    <property type="entry name" value="RNA POLYMERASE II SUBUNIT B1 CTD PHOSPHATASE RPAP2-RELATED"/>
    <property type="match status" value="1"/>
</dbReference>
<dbReference type="InParanoid" id="A0A7M7J952"/>
<dbReference type="GeneID" id="111245048"/>
<evidence type="ECO:0000256" key="6">
    <source>
        <dbReference type="ARBA" id="ARBA00022833"/>
    </source>
</evidence>
<dbReference type="AlphaFoldDB" id="A0A7M7J952"/>
<sequence length="528" mass="59888">MASAEKAAQNAAASRAEQLRRKIEKKRKLEKDSLRAVEALLERDISEAYFVEQCRMLWQQGYQDCTEERALGLLCGYPLCDNPVSPPSKKCPQYKICIRTNKVFKMESRRLFCSAWCYKASEWIKRQLSEVPHWLIEEPYNKPLDILKNENLQIRGDIKNEQTDSYIAKANLHIRAAGHELDVNPDCVISSPRRVTFEEFELDKCVDTLENVAIEKKRSHALSWPQASIIQPVMRLRENSVSPKPPSQAACEHQLIMGASRLEALLCEWITISTLHYIVGQDRFLELRAKFDKGKSKPISIEHEEYLLKYERLCRFLDEQDRLEGITYDDGDYSNTTKKSVKAIQRKPRRGPSKKAIELPDSSPIITGDRTTVSATVVGATNPTVASTIDNENAKTTVSTDIAEPVLPPVDKHQRHAARKQILFARLRPIADRLATHLPVPPLQMSQALSELIDTFNLTKDNCMVQSKEALVVFLVMLMLIDRRSGGEGTVPKAVKELLTVALNEINLSWGDLKVALSRATDPERLFN</sequence>
<dbReference type="GO" id="GO:0008270">
    <property type="term" value="F:zinc ion binding"/>
    <property type="evidence" value="ECO:0007669"/>
    <property type="project" value="UniProtKB-KW"/>
</dbReference>
<keyword evidence="4 12" id="KW-0863">Zinc-finger</keyword>
<comment type="subcellular location">
    <subcellularLocation>
        <location evidence="1 12">Nucleus</location>
    </subcellularLocation>
</comment>
<evidence type="ECO:0000256" key="7">
    <source>
        <dbReference type="ARBA" id="ARBA00022912"/>
    </source>
</evidence>
<evidence type="ECO:0000256" key="3">
    <source>
        <dbReference type="ARBA" id="ARBA00022723"/>
    </source>
</evidence>
<comment type="catalytic activity">
    <reaction evidence="10 12">
        <text>O-phospho-L-threonyl-[protein] + H2O = L-threonyl-[protein] + phosphate</text>
        <dbReference type="Rhea" id="RHEA:47004"/>
        <dbReference type="Rhea" id="RHEA-COMP:11060"/>
        <dbReference type="Rhea" id="RHEA-COMP:11605"/>
        <dbReference type="ChEBI" id="CHEBI:15377"/>
        <dbReference type="ChEBI" id="CHEBI:30013"/>
        <dbReference type="ChEBI" id="CHEBI:43474"/>
        <dbReference type="ChEBI" id="CHEBI:61977"/>
        <dbReference type="EC" id="3.1.3.16"/>
    </reaction>
</comment>
<dbReference type="PROSITE" id="PS51479">
    <property type="entry name" value="ZF_RTR1"/>
    <property type="match status" value="1"/>
</dbReference>
<dbReference type="OrthoDB" id="2590500at2759"/>
<evidence type="ECO:0000313" key="15">
    <source>
        <dbReference type="EnsemblMetazoa" id="XP_022648542"/>
    </source>
</evidence>
<evidence type="ECO:0000256" key="2">
    <source>
        <dbReference type="ARBA" id="ARBA00005676"/>
    </source>
</evidence>
<evidence type="ECO:0000256" key="1">
    <source>
        <dbReference type="ARBA" id="ARBA00004123"/>
    </source>
</evidence>
<comment type="similarity">
    <text evidence="2 11 12">Belongs to the RPAP2 family.</text>
</comment>
<dbReference type="RefSeq" id="XP_022648542.1">
    <property type="nucleotide sequence ID" value="XM_022792807.1"/>
</dbReference>
<evidence type="ECO:0000256" key="12">
    <source>
        <dbReference type="RuleBase" id="RU367080"/>
    </source>
</evidence>